<dbReference type="EMBL" id="JAHRHJ020000005">
    <property type="protein sequence ID" value="KAH9316135.1"/>
    <property type="molecule type" value="Genomic_DNA"/>
</dbReference>
<protein>
    <recommendedName>
        <fullName evidence="1">Reverse transcriptase Ty1/copia-type domain-containing protein</fullName>
    </recommendedName>
</protein>
<organism evidence="2 3">
    <name type="scientific">Taxus chinensis</name>
    <name type="common">Chinese yew</name>
    <name type="synonym">Taxus wallichiana var. chinensis</name>
    <dbReference type="NCBI Taxonomy" id="29808"/>
    <lineage>
        <taxon>Eukaryota</taxon>
        <taxon>Viridiplantae</taxon>
        <taxon>Streptophyta</taxon>
        <taxon>Embryophyta</taxon>
        <taxon>Tracheophyta</taxon>
        <taxon>Spermatophyta</taxon>
        <taxon>Pinopsida</taxon>
        <taxon>Pinidae</taxon>
        <taxon>Conifers II</taxon>
        <taxon>Cupressales</taxon>
        <taxon>Taxaceae</taxon>
        <taxon>Taxus</taxon>
    </lineage>
</organism>
<reference evidence="2 3" key="1">
    <citation type="journal article" date="2021" name="Nat. Plants">
        <title>The Taxus genome provides insights into paclitaxel biosynthesis.</title>
        <authorList>
            <person name="Xiong X."/>
            <person name="Gou J."/>
            <person name="Liao Q."/>
            <person name="Li Y."/>
            <person name="Zhou Q."/>
            <person name="Bi G."/>
            <person name="Li C."/>
            <person name="Du R."/>
            <person name="Wang X."/>
            <person name="Sun T."/>
            <person name="Guo L."/>
            <person name="Liang H."/>
            <person name="Lu P."/>
            <person name="Wu Y."/>
            <person name="Zhang Z."/>
            <person name="Ro D.K."/>
            <person name="Shang Y."/>
            <person name="Huang S."/>
            <person name="Yan J."/>
        </authorList>
    </citation>
    <scope>NUCLEOTIDE SEQUENCE [LARGE SCALE GENOMIC DNA]</scope>
    <source>
        <strain evidence="2">Ta-2019</strain>
    </source>
</reference>
<dbReference type="AlphaFoldDB" id="A0AA38G6P3"/>
<comment type="caution">
    <text evidence="2">The sequence shown here is derived from an EMBL/GenBank/DDBJ whole genome shotgun (WGS) entry which is preliminary data.</text>
</comment>
<proteinExistence type="predicted"/>
<accession>A0AA38G6P3</accession>
<feature type="non-terminal residue" evidence="2">
    <location>
        <position position="108"/>
    </location>
</feature>
<evidence type="ECO:0000313" key="2">
    <source>
        <dbReference type="EMBL" id="KAH9316135.1"/>
    </source>
</evidence>
<dbReference type="Proteomes" id="UP000824469">
    <property type="component" value="Unassembled WGS sequence"/>
</dbReference>
<dbReference type="OMA" id="ISRWDIK"/>
<evidence type="ECO:0000259" key="1">
    <source>
        <dbReference type="Pfam" id="PF07727"/>
    </source>
</evidence>
<keyword evidence="3" id="KW-1185">Reference proteome</keyword>
<evidence type="ECO:0000313" key="3">
    <source>
        <dbReference type="Proteomes" id="UP000824469"/>
    </source>
</evidence>
<dbReference type="InterPro" id="IPR013103">
    <property type="entry name" value="RVT_2"/>
</dbReference>
<feature type="domain" description="Reverse transcriptase Ty1/copia-type" evidence="1">
    <location>
        <begin position="10"/>
        <end position="67"/>
    </location>
</feature>
<dbReference type="Pfam" id="PF07727">
    <property type="entry name" value="RVT_2"/>
    <property type="match status" value="1"/>
</dbReference>
<name>A0AA38G6P3_TAXCH</name>
<feature type="non-terminal residue" evidence="2">
    <location>
        <position position="1"/>
    </location>
</feature>
<sequence length="108" mass="12158">NLIITGNLSTKSFKSAVKKEFEMKDLGLMHYFWGIEVQQSEGEVFISKEKYASDVLKRFNMLNIKPTPTLVAIGLKLSKEDEGSFVDPTLLKKLVGSVMYLTATRPDI</sequence>
<gene>
    <name evidence="2" type="ORF">KI387_024762</name>
</gene>